<dbReference type="Proteomes" id="UP000789901">
    <property type="component" value="Unassembled WGS sequence"/>
</dbReference>
<dbReference type="Gene3D" id="3.30.60.20">
    <property type="match status" value="1"/>
</dbReference>
<dbReference type="Pfam" id="PF00265">
    <property type="entry name" value="TK"/>
    <property type="match status" value="1"/>
</dbReference>
<dbReference type="InterPro" id="IPR001267">
    <property type="entry name" value="Thymidine_kinase"/>
</dbReference>
<keyword evidence="4" id="KW-0067">ATP-binding</keyword>
<organism evidence="5 6">
    <name type="scientific">Gigaspora margarita</name>
    <dbReference type="NCBI Taxonomy" id="4874"/>
    <lineage>
        <taxon>Eukaryota</taxon>
        <taxon>Fungi</taxon>
        <taxon>Fungi incertae sedis</taxon>
        <taxon>Mucoromycota</taxon>
        <taxon>Glomeromycotina</taxon>
        <taxon>Glomeromycetes</taxon>
        <taxon>Diversisporales</taxon>
        <taxon>Gigasporaceae</taxon>
        <taxon>Gigaspora</taxon>
    </lineage>
</organism>
<keyword evidence="6" id="KW-1185">Reference proteome</keyword>
<accession>A0ABN7W7W9</accession>
<keyword evidence="1" id="KW-0808">Transferase</keyword>
<keyword evidence="3" id="KW-0418">Kinase</keyword>
<evidence type="ECO:0000313" key="5">
    <source>
        <dbReference type="EMBL" id="CAG8821013.1"/>
    </source>
</evidence>
<comment type="caution">
    <text evidence="5">The sequence shown here is derived from an EMBL/GenBank/DDBJ whole genome shotgun (WGS) entry which is preliminary data.</text>
</comment>
<proteinExistence type="predicted"/>
<evidence type="ECO:0000313" key="6">
    <source>
        <dbReference type="Proteomes" id="UP000789901"/>
    </source>
</evidence>
<evidence type="ECO:0000256" key="4">
    <source>
        <dbReference type="ARBA" id="ARBA00022840"/>
    </source>
</evidence>
<protein>
    <submittedName>
        <fullName evidence="5">22099_t:CDS:1</fullName>
    </submittedName>
</protein>
<evidence type="ECO:0000256" key="3">
    <source>
        <dbReference type="ARBA" id="ARBA00022777"/>
    </source>
</evidence>
<evidence type="ECO:0000256" key="1">
    <source>
        <dbReference type="ARBA" id="ARBA00022679"/>
    </source>
</evidence>
<evidence type="ECO:0000256" key="2">
    <source>
        <dbReference type="ARBA" id="ARBA00022741"/>
    </source>
</evidence>
<feature type="non-terminal residue" evidence="5">
    <location>
        <position position="1"/>
    </location>
</feature>
<keyword evidence="2" id="KW-0547">Nucleotide-binding</keyword>
<gene>
    <name evidence="5" type="ORF">GMARGA_LOCUS27727</name>
</gene>
<dbReference type="EMBL" id="CAJVQB010034322">
    <property type="protein sequence ID" value="CAG8821013.1"/>
    <property type="molecule type" value="Genomic_DNA"/>
</dbReference>
<name>A0ABN7W7W9_GIGMA</name>
<reference evidence="5 6" key="1">
    <citation type="submission" date="2021-06" db="EMBL/GenBank/DDBJ databases">
        <authorList>
            <person name="Kallberg Y."/>
            <person name="Tangrot J."/>
            <person name="Rosling A."/>
        </authorList>
    </citation>
    <scope>NUCLEOTIDE SEQUENCE [LARGE SCALE GENOMIC DNA]</scope>
    <source>
        <strain evidence="5 6">120-4 pot B 10/14</strain>
    </source>
</reference>
<sequence length="73" mass="8927">QEHEVKHYKKMMKFYQFHQRRRFRHAFNETIKILLAVADYIEKLTAICQVCQKKASFIQRIIGKPAYYHDLLI</sequence>